<comment type="caution">
    <text evidence="2">The sequence shown here is derived from an EMBL/GenBank/DDBJ whole genome shotgun (WGS) entry which is preliminary data.</text>
</comment>
<proteinExistence type="predicted"/>
<sequence length="97" mass="10950">MEQEQLSTEIVNQGIKDSGPNAGSLSFSVRVRRGLPDFLSSVNLKYVKLGYLYLLTHRYYFLVSPIVTAIFIAQLGKLAWQEIFPKCDIADAFFMIG</sequence>
<dbReference type="Proteomes" id="UP000593562">
    <property type="component" value="Unassembled WGS sequence"/>
</dbReference>
<feature type="transmembrane region" description="Helical" evidence="1">
    <location>
        <begin position="59"/>
        <end position="76"/>
    </location>
</feature>
<reference evidence="2 3" key="1">
    <citation type="journal article" date="2020" name="Nat. Commun.">
        <title>Genome of Tripterygium wilfordii and identification of cytochrome P450 involved in triptolide biosynthesis.</title>
        <authorList>
            <person name="Tu L."/>
            <person name="Su P."/>
            <person name="Zhang Z."/>
            <person name="Gao L."/>
            <person name="Wang J."/>
            <person name="Hu T."/>
            <person name="Zhou J."/>
            <person name="Zhang Y."/>
            <person name="Zhao Y."/>
            <person name="Liu Y."/>
            <person name="Song Y."/>
            <person name="Tong Y."/>
            <person name="Lu Y."/>
            <person name="Yang J."/>
            <person name="Xu C."/>
            <person name="Jia M."/>
            <person name="Peters R.J."/>
            <person name="Huang L."/>
            <person name="Gao W."/>
        </authorList>
    </citation>
    <scope>NUCLEOTIDE SEQUENCE [LARGE SCALE GENOMIC DNA]</scope>
    <source>
        <strain evidence="3">cv. XIE 37</strain>
        <tissue evidence="2">Leaf</tissue>
    </source>
</reference>
<protein>
    <submittedName>
        <fullName evidence="2">Uncharacterized protein</fullName>
    </submittedName>
</protein>
<organism evidence="2 3">
    <name type="scientific">Tripterygium wilfordii</name>
    <name type="common">Thunder God vine</name>
    <dbReference type="NCBI Taxonomy" id="458696"/>
    <lineage>
        <taxon>Eukaryota</taxon>
        <taxon>Viridiplantae</taxon>
        <taxon>Streptophyta</taxon>
        <taxon>Embryophyta</taxon>
        <taxon>Tracheophyta</taxon>
        <taxon>Spermatophyta</taxon>
        <taxon>Magnoliopsida</taxon>
        <taxon>eudicotyledons</taxon>
        <taxon>Gunneridae</taxon>
        <taxon>Pentapetalae</taxon>
        <taxon>rosids</taxon>
        <taxon>fabids</taxon>
        <taxon>Celastrales</taxon>
        <taxon>Celastraceae</taxon>
        <taxon>Tripterygium</taxon>
    </lineage>
</organism>
<keyword evidence="1" id="KW-1133">Transmembrane helix</keyword>
<accession>A0A7J7DQE7</accession>
<evidence type="ECO:0000313" key="3">
    <source>
        <dbReference type="Proteomes" id="UP000593562"/>
    </source>
</evidence>
<evidence type="ECO:0000313" key="2">
    <source>
        <dbReference type="EMBL" id="KAF5748622.1"/>
    </source>
</evidence>
<gene>
    <name evidence="2" type="ORF">HS088_TW04G00580</name>
</gene>
<dbReference type="InParanoid" id="A0A7J7DQE7"/>
<keyword evidence="1" id="KW-0812">Transmembrane</keyword>
<name>A0A7J7DQE7_TRIWF</name>
<dbReference type="AlphaFoldDB" id="A0A7J7DQE7"/>
<keyword evidence="1" id="KW-0472">Membrane</keyword>
<evidence type="ECO:0000256" key="1">
    <source>
        <dbReference type="SAM" id="Phobius"/>
    </source>
</evidence>
<keyword evidence="3" id="KW-1185">Reference proteome</keyword>
<dbReference type="EMBL" id="JAAARO010000004">
    <property type="protein sequence ID" value="KAF5748622.1"/>
    <property type="molecule type" value="Genomic_DNA"/>
</dbReference>